<dbReference type="InterPro" id="IPR001298">
    <property type="entry name" value="Filamin/ABP280_rpt"/>
</dbReference>
<name>A0A8C7R777_ONCMY</name>
<dbReference type="Gene3D" id="2.60.40.10">
    <property type="entry name" value="Immunoglobulins"/>
    <property type="match status" value="1"/>
</dbReference>
<keyword evidence="5" id="KW-0862">Zinc</keyword>
<feature type="repeat" description="Filamin" evidence="7">
    <location>
        <begin position="281"/>
        <end position="363"/>
    </location>
</feature>
<accession>A0A8C7R777</accession>
<reference evidence="9" key="3">
    <citation type="submission" date="2025-09" db="UniProtKB">
        <authorList>
            <consortium name="Ensembl"/>
        </authorList>
    </citation>
    <scope>IDENTIFICATION</scope>
</reference>
<sequence length="472" mass="51726">VRQLEPFSVLPGVHNGKAVHLEGESPSSAVTGFCPECDSEVDIPLSGVEWLTTDHLALDEVFLETLMSENSVVCDLCSDWDTEKHCEVCFHHIHLPILPRRQKRTSTHTVECLEDLKTQDRLSRPVLCSLHPGQELRLFCEICDLSICLECAATFHRDHYGLPTRDESLRKVDLSQEVLQARMDATADEVRSFARGYASAVESHCLSLLRRLVELRLQCRNQLHLQRAQLQQALSDARGGMAFTERLLMCGSDSEILSAKGVTLHSAGKVGGYPVVGVIHAKTLELSRCTIEGEGQEQSCGEWSLPWCVETAGEQMGRGGEAVLVSMVHKEKKDSRLEVAVVDNSDGSYSISYTPVEPGSYSVWDQPRVRGHHVSHFVLNVKRKVQRHCGTFHCCSFCSSGGSKEARCGCTGTMPGGFRGCGHGHKGLPGKPHWLCCGSVVEASDCLPQSVITAVGGTGSGSPRDHMRTVQL</sequence>
<dbReference type="AlphaFoldDB" id="A0A8C7R777"/>
<keyword evidence="4 6" id="KW-0479">Metal-binding</keyword>
<dbReference type="InterPro" id="IPR017868">
    <property type="entry name" value="Filamin/ABP280_repeat-like"/>
</dbReference>
<dbReference type="InterPro" id="IPR047153">
    <property type="entry name" value="TRIM45/56/19-like"/>
</dbReference>
<evidence type="ECO:0000256" key="7">
    <source>
        <dbReference type="PROSITE-ProRule" id="PRU00087"/>
    </source>
</evidence>
<protein>
    <recommendedName>
        <fullName evidence="2">RING-type E3 ubiquitin transferase</fullName>
        <ecNumber evidence="2">2.3.2.27</ecNumber>
    </recommendedName>
</protein>
<dbReference type="InterPro" id="IPR014756">
    <property type="entry name" value="Ig_E-set"/>
</dbReference>
<dbReference type="InterPro" id="IPR013783">
    <property type="entry name" value="Ig-like_fold"/>
</dbReference>
<comment type="catalytic activity">
    <reaction evidence="1">
        <text>S-ubiquitinyl-[E2 ubiquitin-conjugating enzyme]-L-cysteine + [acceptor protein]-L-lysine = [E2 ubiquitin-conjugating enzyme]-L-cysteine + N(6)-ubiquitinyl-[acceptor protein]-L-lysine.</text>
        <dbReference type="EC" id="2.3.2.27"/>
    </reaction>
</comment>
<reference evidence="9" key="2">
    <citation type="submission" date="2025-08" db="UniProtKB">
        <authorList>
            <consortium name="Ensembl"/>
        </authorList>
    </citation>
    <scope>IDENTIFICATION</scope>
</reference>
<evidence type="ECO:0000256" key="2">
    <source>
        <dbReference type="ARBA" id="ARBA00012483"/>
    </source>
</evidence>
<evidence type="ECO:0000256" key="1">
    <source>
        <dbReference type="ARBA" id="ARBA00000900"/>
    </source>
</evidence>
<dbReference type="Proteomes" id="UP000694395">
    <property type="component" value="Chromosome 22"/>
</dbReference>
<dbReference type="GO" id="GO:0007399">
    <property type="term" value="P:nervous system development"/>
    <property type="evidence" value="ECO:0007669"/>
    <property type="project" value="UniProtKB-ARBA"/>
</dbReference>
<keyword evidence="4 6" id="KW-0863">Zinc-finger</keyword>
<evidence type="ECO:0000256" key="5">
    <source>
        <dbReference type="ARBA" id="ARBA00022833"/>
    </source>
</evidence>
<dbReference type="InterPro" id="IPR000315">
    <property type="entry name" value="Znf_B-box"/>
</dbReference>
<organism evidence="9 10">
    <name type="scientific">Oncorhynchus mykiss</name>
    <name type="common">Rainbow trout</name>
    <name type="synonym">Salmo gairdneri</name>
    <dbReference type="NCBI Taxonomy" id="8022"/>
    <lineage>
        <taxon>Eukaryota</taxon>
        <taxon>Metazoa</taxon>
        <taxon>Chordata</taxon>
        <taxon>Craniata</taxon>
        <taxon>Vertebrata</taxon>
        <taxon>Euteleostomi</taxon>
        <taxon>Actinopterygii</taxon>
        <taxon>Neopterygii</taxon>
        <taxon>Teleostei</taxon>
        <taxon>Protacanthopterygii</taxon>
        <taxon>Salmoniformes</taxon>
        <taxon>Salmonidae</taxon>
        <taxon>Salmoninae</taxon>
        <taxon>Oncorhynchus</taxon>
    </lineage>
</organism>
<evidence type="ECO:0000256" key="6">
    <source>
        <dbReference type="PROSITE-ProRule" id="PRU00024"/>
    </source>
</evidence>
<evidence type="ECO:0000313" key="9">
    <source>
        <dbReference type="Ensembl" id="ENSOMYP00000048008.2"/>
    </source>
</evidence>
<dbReference type="GO" id="GO:0061630">
    <property type="term" value="F:ubiquitin protein ligase activity"/>
    <property type="evidence" value="ECO:0007669"/>
    <property type="project" value="UniProtKB-EC"/>
</dbReference>
<evidence type="ECO:0000256" key="3">
    <source>
        <dbReference type="ARBA" id="ARBA00022737"/>
    </source>
</evidence>
<evidence type="ECO:0000259" key="8">
    <source>
        <dbReference type="PROSITE" id="PS50119"/>
    </source>
</evidence>
<evidence type="ECO:0000313" key="10">
    <source>
        <dbReference type="Proteomes" id="UP000694395"/>
    </source>
</evidence>
<feature type="domain" description="B box-type" evidence="8">
    <location>
        <begin position="123"/>
        <end position="164"/>
    </location>
</feature>
<keyword evidence="10" id="KW-1185">Reference proteome</keyword>
<dbReference type="PROSITE" id="PS50194">
    <property type="entry name" value="FILAMIN_REPEAT"/>
    <property type="match status" value="1"/>
</dbReference>
<dbReference type="GO" id="GO:0005654">
    <property type="term" value="C:nucleoplasm"/>
    <property type="evidence" value="ECO:0007669"/>
    <property type="project" value="TreeGrafter"/>
</dbReference>
<dbReference type="GeneTree" id="ENSGT00940000154334"/>
<dbReference type="Pfam" id="PF00630">
    <property type="entry name" value="Filamin"/>
    <property type="match status" value="1"/>
</dbReference>
<dbReference type="SUPFAM" id="SSF81296">
    <property type="entry name" value="E set domains"/>
    <property type="match status" value="1"/>
</dbReference>
<dbReference type="PANTHER" id="PTHR25462">
    <property type="entry name" value="BONUS, ISOFORM C-RELATED"/>
    <property type="match status" value="1"/>
</dbReference>
<dbReference type="Pfam" id="PF00643">
    <property type="entry name" value="zf-B_box"/>
    <property type="match status" value="1"/>
</dbReference>
<dbReference type="SMART" id="SM00336">
    <property type="entry name" value="BBOX"/>
    <property type="match status" value="1"/>
</dbReference>
<keyword evidence="3" id="KW-0677">Repeat</keyword>
<proteinExistence type="predicted"/>
<dbReference type="GO" id="GO:0008270">
    <property type="term" value="F:zinc ion binding"/>
    <property type="evidence" value="ECO:0007669"/>
    <property type="project" value="UniProtKB-KW"/>
</dbReference>
<dbReference type="EC" id="2.3.2.27" evidence="2"/>
<dbReference type="PANTHER" id="PTHR25462:SF291">
    <property type="entry name" value="E3 UBIQUITIN-PROTEIN LIGASE TRIM45"/>
    <property type="match status" value="1"/>
</dbReference>
<dbReference type="Gene3D" id="3.30.160.60">
    <property type="entry name" value="Classic Zinc Finger"/>
    <property type="match status" value="1"/>
</dbReference>
<dbReference type="PROSITE" id="PS50119">
    <property type="entry name" value="ZF_BBOX"/>
    <property type="match status" value="1"/>
</dbReference>
<dbReference type="SMART" id="SM00557">
    <property type="entry name" value="IG_FLMN"/>
    <property type="match status" value="1"/>
</dbReference>
<reference evidence="9" key="1">
    <citation type="submission" date="2020-07" db="EMBL/GenBank/DDBJ databases">
        <title>A long reads based de novo assembly of the rainbow trout Arlee double haploid line genome.</title>
        <authorList>
            <person name="Gao G."/>
            <person name="Palti Y."/>
        </authorList>
    </citation>
    <scope>NUCLEOTIDE SEQUENCE [LARGE SCALE GENOMIC DNA]</scope>
</reference>
<dbReference type="SUPFAM" id="SSF57845">
    <property type="entry name" value="B-box zinc-binding domain"/>
    <property type="match status" value="1"/>
</dbReference>
<evidence type="ECO:0000256" key="4">
    <source>
        <dbReference type="ARBA" id="ARBA00022771"/>
    </source>
</evidence>
<dbReference type="Ensembl" id="ENSOMYT00000052217.2">
    <property type="protein sequence ID" value="ENSOMYP00000048008.2"/>
    <property type="gene ID" value="ENSOMYG00000021868.2"/>
</dbReference>